<dbReference type="Proteomes" id="UP000789920">
    <property type="component" value="Unassembled WGS sequence"/>
</dbReference>
<evidence type="ECO:0000313" key="2">
    <source>
        <dbReference type="Proteomes" id="UP000789920"/>
    </source>
</evidence>
<keyword evidence="2" id="KW-1185">Reference proteome</keyword>
<proteinExistence type="predicted"/>
<sequence>RSESSSSSSDQESSSKPNKGKRKYQVPEFRYTNKKQKKANKLKKNINEIKKVLKRLSNQDASKDDANSSVSESPGDRPSAFWKKYFNPREWAEALPNINIILDDTAYHSDEILETDKEL</sequence>
<comment type="caution">
    <text evidence="1">The sequence shown here is derived from an EMBL/GenBank/DDBJ whole genome shotgun (WGS) entry which is preliminary data.</text>
</comment>
<reference evidence="1" key="1">
    <citation type="submission" date="2021-06" db="EMBL/GenBank/DDBJ databases">
        <authorList>
            <person name="Kallberg Y."/>
            <person name="Tangrot J."/>
            <person name="Rosling A."/>
        </authorList>
    </citation>
    <scope>NUCLEOTIDE SEQUENCE</scope>
    <source>
        <strain evidence="1">MA461A</strain>
    </source>
</reference>
<evidence type="ECO:0000313" key="1">
    <source>
        <dbReference type="EMBL" id="CAG8765429.1"/>
    </source>
</evidence>
<accession>A0ACA9QUZ9</accession>
<protein>
    <submittedName>
        <fullName evidence="1">36781_t:CDS:1</fullName>
    </submittedName>
</protein>
<dbReference type="EMBL" id="CAJVQC010038119">
    <property type="protein sequence ID" value="CAG8765429.1"/>
    <property type="molecule type" value="Genomic_DNA"/>
</dbReference>
<gene>
    <name evidence="1" type="ORF">RPERSI_LOCUS15739</name>
</gene>
<name>A0ACA9QUZ9_9GLOM</name>
<organism evidence="1 2">
    <name type="scientific">Racocetra persica</name>
    <dbReference type="NCBI Taxonomy" id="160502"/>
    <lineage>
        <taxon>Eukaryota</taxon>
        <taxon>Fungi</taxon>
        <taxon>Fungi incertae sedis</taxon>
        <taxon>Mucoromycota</taxon>
        <taxon>Glomeromycotina</taxon>
        <taxon>Glomeromycetes</taxon>
        <taxon>Diversisporales</taxon>
        <taxon>Gigasporaceae</taxon>
        <taxon>Racocetra</taxon>
    </lineage>
</organism>
<feature type="non-terminal residue" evidence="1">
    <location>
        <position position="1"/>
    </location>
</feature>